<dbReference type="CDD" id="cd00383">
    <property type="entry name" value="trans_reg_C"/>
    <property type="match status" value="1"/>
</dbReference>
<dbReference type="SMART" id="SM00448">
    <property type="entry name" value="REC"/>
    <property type="match status" value="1"/>
</dbReference>
<evidence type="ECO:0000256" key="3">
    <source>
        <dbReference type="ARBA" id="ARBA00023125"/>
    </source>
</evidence>
<evidence type="ECO:0000256" key="5">
    <source>
        <dbReference type="PROSITE-ProRule" id="PRU01091"/>
    </source>
</evidence>
<dbReference type="InterPro" id="IPR011006">
    <property type="entry name" value="CheY-like_superfamily"/>
</dbReference>
<evidence type="ECO:0000256" key="4">
    <source>
        <dbReference type="PROSITE-ProRule" id="PRU00169"/>
    </source>
</evidence>
<dbReference type="EMBL" id="AMFJ01000141">
    <property type="protein sequence ID" value="EKE29583.1"/>
    <property type="molecule type" value="Genomic_DNA"/>
</dbReference>
<comment type="caution">
    <text evidence="8">The sequence shown here is derived from an EMBL/GenBank/DDBJ whole genome shotgun (WGS) entry which is preliminary data.</text>
</comment>
<evidence type="ECO:0000313" key="8">
    <source>
        <dbReference type="EMBL" id="EKE29583.1"/>
    </source>
</evidence>
<organism evidence="8">
    <name type="scientific">uncultured bacterium</name>
    <name type="common">gcode 4</name>
    <dbReference type="NCBI Taxonomy" id="1234023"/>
    <lineage>
        <taxon>Bacteria</taxon>
        <taxon>environmental samples</taxon>
    </lineage>
</organism>
<dbReference type="InterPro" id="IPR001789">
    <property type="entry name" value="Sig_transdc_resp-reg_receiver"/>
</dbReference>
<feature type="domain" description="OmpR/PhoB-type" evidence="7">
    <location>
        <begin position="128"/>
        <end position="222"/>
    </location>
</feature>
<gene>
    <name evidence="8" type="ORF">ACD_2C00141G0005</name>
</gene>
<protein>
    <submittedName>
        <fullName evidence="8">Two component transcriptional regulator, winged helix family</fullName>
    </submittedName>
</protein>
<accession>K2G2Z9</accession>
<keyword evidence="2" id="KW-0902">Two-component regulatory system</keyword>
<reference evidence="8" key="1">
    <citation type="journal article" date="2012" name="Science">
        <title>Fermentation, hydrogen, and sulfur metabolism in multiple uncultivated bacterial phyla.</title>
        <authorList>
            <person name="Wrighton K.C."/>
            <person name="Thomas B.C."/>
            <person name="Sharon I."/>
            <person name="Miller C.S."/>
            <person name="Castelle C.J."/>
            <person name="VerBerkmoes N.C."/>
            <person name="Wilkins M.J."/>
            <person name="Hettich R.L."/>
            <person name="Lipton M.S."/>
            <person name="Williams K.H."/>
            <person name="Long P.E."/>
            <person name="Banfield J.F."/>
        </authorList>
    </citation>
    <scope>NUCLEOTIDE SEQUENCE [LARGE SCALE GENOMIC DNA]</scope>
</reference>
<sequence length="222" mass="26382">MPKILIIEDDKWILQSLELYFSQSGFEVILCDNGTDAMDCFRETLPDLIVLDINLPWKDGITIAWEIREIDNTPIIILSARWREEDKIMALDLWADDYVSKPFSPRELLARIKSVLKRVWILTNWNDGKVLIFNTIELDLKHFELRVSGVWIKATKTEFLLLKYMIEHKDEVILREKLMKEIMWYDNYLYDRTIDTHVKNLRKKLWEAMAIDTIRGVGYKVS</sequence>
<dbReference type="Pfam" id="PF00072">
    <property type="entry name" value="Response_reg"/>
    <property type="match status" value="1"/>
</dbReference>
<dbReference type="GO" id="GO:0032993">
    <property type="term" value="C:protein-DNA complex"/>
    <property type="evidence" value="ECO:0007669"/>
    <property type="project" value="TreeGrafter"/>
</dbReference>
<proteinExistence type="predicted"/>
<evidence type="ECO:0000259" key="6">
    <source>
        <dbReference type="PROSITE" id="PS50110"/>
    </source>
</evidence>
<dbReference type="PROSITE" id="PS50110">
    <property type="entry name" value="RESPONSE_REGULATORY"/>
    <property type="match status" value="1"/>
</dbReference>
<evidence type="ECO:0000256" key="2">
    <source>
        <dbReference type="ARBA" id="ARBA00023012"/>
    </source>
</evidence>
<dbReference type="InterPro" id="IPR001867">
    <property type="entry name" value="OmpR/PhoB-type_DNA-bd"/>
</dbReference>
<evidence type="ECO:0000259" key="7">
    <source>
        <dbReference type="PROSITE" id="PS51755"/>
    </source>
</evidence>
<dbReference type="InterPro" id="IPR016032">
    <property type="entry name" value="Sig_transdc_resp-reg_C-effctor"/>
</dbReference>
<feature type="modified residue" description="4-aspartylphosphate" evidence="4">
    <location>
        <position position="52"/>
    </location>
</feature>
<dbReference type="AlphaFoldDB" id="K2G2Z9"/>
<dbReference type="GO" id="GO:0000976">
    <property type="term" value="F:transcription cis-regulatory region binding"/>
    <property type="evidence" value="ECO:0007669"/>
    <property type="project" value="TreeGrafter"/>
</dbReference>
<dbReference type="Gene3D" id="3.40.50.2300">
    <property type="match status" value="1"/>
</dbReference>
<dbReference type="Gene3D" id="1.10.10.10">
    <property type="entry name" value="Winged helix-like DNA-binding domain superfamily/Winged helix DNA-binding domain"/>
    <property type="match status" value="1"/>
</dbReference>
<dbReference type="GO" id="GO:0000156">
    <property type="term" value="F:phosphorelay response regulator activity"/>
    <property type="evidence" value="ECO:0007669"/>
    <property type="project" value="TreeGrafter"/>
</dbReference>
<dbReference type="PANTHER" id="PTHR48111:SF40">
    <property type="entry name" value="PHOSPHATE REGULON TRANSCRIPTIONAL REGULATORY PROTEIN PHOB"/>
    <property type="match status" value="1"/>
</dbReference>
<dbReference type="Pfam" id="PF00486">
    <property type="entry name" value="Trans_reg_C"/>
    <property type="match status" value="1"/>
</dbReference>
<dbReference type="InterPro" id="IPR036388">
    <property type="entry name" value="WH-like_DNA-bd_sf"/>
</dbReference>
<feature type="DNA-binding region" description="OmpR/PhoB-type" evidence="5">
    <location>
        <begin position="128"/>
        <end position="222"/>
    </location>
</feature>
<dbReference type="GO" id="GO:0006355">
    <property type="term" value="P:regulation of DNA-templated transcription"/>
    <property type="evidence" value="ECO:0007669"/>
    <property type="project" value="InterPro"/>
</dbReference>
<dbReference type="SUPFAM" id="SSF46894">
    <property type="entry name" value="C-terminal effector domain of the bipartite response regulators"/>
    <property type="match status" value="1"/>
</dbReference>
<evidence type="ECO:0000256" key="1">
    <source>
        <dbReference type="ARBA" id="ARBA00022553"/>
    </source>
</evidence>
<dbReference type="Gene3D" id="6.10.250.690">
    <property type="match status" value="1"/>
</dbReference>
<dbReference type="SUPFAM" id="SSF52172">
    <property type="entry name" value="CheY-like"/>
    <property type="match status" value="1"/>
</dbReference>
<feature type="domain" description="Response regulatory" evidence="6">
    <location>
        <begin position="3"/>
        <end position="116"/>
    </location>
</feature>
<dbReference type="PROSITE" id="PS51755">
    <property type="entry name" value="OMPR_PHOB"/>
    <property type="match status" value="1"/>
</dbReference>
<dbReference type="GO" id="GO:0005829">
    <property type="term" value="C:cytosol"/>
    <property type="evidence" value="ECO:0007669"/>
    <property type="project" value="TreeGrafter"/>
</dbReference>
<dbReference type="InterPro" id="IPR039420">
    <property type="entry name" value="WalR-like"/>
</dbReference>
<keyword evidence="3 5" id="KW-0238">DNA-binding</keyword>
<dbReference type="SMART" id="SM00862">
    <property type="entry name" value="Trans_reg_C"/>
    <property type="match status" value="1"/>
</dbReference>
<name>K2G2Z9_9BACT</name>
<keyword evidence="1 4" id="KW-0597">Phosphoprotein</keyword>
<dbReference type="PANTHER" id="PTHR48111">
    <property type="entry name" value="REGULATOR OF RPOS"/>
    <property type="match status" value="1"/>
</dbReference>